<accession>A0A844KKQ0</accession>
<evidence type="ECO:0000313" key="1">
    <source>
        <dbReference type="EMBL" id="MTR81109.1"/>
    </source>
</evidence>
<dbReference type="Pfam" id="PF13151">
    <property type="entry name" value="DUF3990"/>
    <property type="match status" value="1"/>
</dbReference>
<sequence length="157" mass="18777">MELYHASKEIVRYPEIRKAKYTKDFSWGFYCTNNMEQAIRWANRGMGEPIINYYEYKPNKNLNILKFSEISDEWLDFIAKCRSGKTHIYDIVEGPMANDTVWNYVNDFLSGRINRKQFWALAEFRYPTHQISFHTLSALDCLTFIKSEVIYDSERKK</sequence>
<organism evidence="1 2">
    <name type="scientific">Roseburia faecis</name>
    <dbReference type="NCBI Taxonomy" id="301302"/>
    <lineage>
        <taxon>Bacteria</taxon>
        <taxon>Bacillati</taxon>
        <taxon>Bacillota</taxon>
        <taxon>Clostridia</taxon>
        <taxon>Lachnospirales</taxon>
        <taxon>Lachnospiraceae</taxon>
        <taxon>Roseburia</taxon>
    </lineage>
</organism>
<name>A0A844KKQ0_9FIRM</name>
<protein>
    <submittedName>
        <fullName evidence="1">DUF3990 domain-containing protein</fullName>
    </submittedName>
</protein>
<evidence type="ECO:0000313" key="2">
    <source>
        <dbReference type="Proteomes" id="UP000446657"/>
    </source>
</evidence>
<dbReference type="Proteomes" id="UP000446657">
    <property type="component" value="Unassembled WGS sequence"/>
</dbReference>
<gene>
    <name evidence="1" type="ORF">GMD30_05145</name>
</gene>
<comment type="caution">
    <text evidence="1">The sequence shown here is derived from an EMBL/GenBank/DDBJ whole genome shotgun (WGS) entry which is preliminary data.</text>
</comment>
<dbReference type="AlphaFoldDB" id="A0A844KKQ0"/>
<dbReference type="RefSeq" id="WP_117830912.1">
    <property type="nucleotide sequence ID" value="NZ_JBQKJO010000019.1"/>
</dbReference>
<proteinExistence type="predicted"/>
<dbReference type="InterPro" id="IPR025051">
    <property type="entry name" value="DUF3990"/>
</dbReference>
<reference evidence="1 2" key="1">
    <citation type="journal article" date="2019" name="Nat. Med.">
        <title>A library of human gut bacterial isolates paired with longitudinal multiomics data enables mechanistic microbiome research.</title>
        <authorList>
            <person name="Poyet M."/>
            <person name="Groussin M."/>
            <person name="Gibbons S.M."/>
            <person name="Avila-Pacheco J."/>
            <person name="Jiang X."/>
            <person name="Kearney S.M."/>
            <person name="Perrotta A.R."/>
            <person name="Berdy B."/>
            <person name="Zhao S."/>
            <person name="Lieberman T.D."/>
            <person name="Swanson P.K."/>
            <person name="Smith M."/>
            <person name="Roesemann S."/>
            <person name="Alexander J.E."/>
            <person name="Rich S.A."/>
            <person name="Livny J."/>
            <person name="Vlamakis H."/>
            <person name="Clish C."/>
            <person name="Bullock K."/>
            <person name="Deik A."/>
            <person name="Scott J."/>
            <person name="Pierce K.A."/>
            <person name="Xavier R.J."/>
            <person name="Alm E.J."/>
        </authorList>
    </citation>
    <scope>NUCLEOTIDE SEQUENCE [LARGE SCALE GENOMIC DNA]</scope>
    <source>
        <strain evidence="1 2">BIOML-A1</strain>
    </source>
</reference>
<dbReference type="EMBL" id="WNAL01000008">
    <property type="protein sequence ID" value="MTR81109.1"/>
    <property type="molecule type" value="Genomic_DNA"/>
</dbReference>